<evidence type="ECO:0000256" key="1">
    <source>
        <dbReference type="SAM" id="Phobius"/>
    </source>
</evidence>
<keyword evidence="3" id="KW-1185">Reference proteome</keyword>
<evidence type="ECO:0008006" key="4">
    <source>
        <dbReference type="Google" id="ProtNLM"/>
    </source>
</evidence>
<keyword evidence="1" id="KW-1133">Transmembrane helix</keyword>
<name>A0A346XXR5_9ACTN</name>
<keyword evidence="1" id="KW-0472">Membrane</keyword>
<feature type="transmembrane region" description="Helical" evidence="1">
    <location>
        <begin position="46"/>
        <end position="62"/>
    </location>
</feature>
<protein>
    <recommendedName>
        <fullName evidence="4">PH domain-containing protein</fullName>
    </recommendedName>
</protein>
<dbReference type="AlphaFoldDB" id="A0A346XXR5"/>
<gene>
    <name evidence="2" type="ORF">DVS28_a2330</name>
</gene>
<sequence>MIERMDALDALDAKAYRVVLGAMQTERGRVDDSGCVVVTHTQRARAVGWTLVSVLALAWVVAVVLEPVLLGPALPVLVGAGRLVWMRQGIISVTFDDLGLALPGRPAQRWSWDEVESVEVIRRGEEPDVRVWVHGRRSPLMVSGPGLLATGGSAAEMAQQAAGRAGVPVIQTLPRSDPNRTHERPRR</sequence>
<dbReference type="RefSeq" id="WP_114591574.1">
    <property type="nucleotide sequence ID" value="NZ_CP031165.1"/>
</dbReference>
<accession>A0A346XXR5</accession>
<dbReference type="EMBL" id="CP031165">
    <property type="protein sequence ID" value="AXV07012.1"/>
    <property type="molecule type" value="Genomic_DNA"/>
</dbReference>
<reference evidence="2 3" key="1">
    <citation type="submission" date="2018-09" db="EMBL/GenBank/DDBJ databases">
        <title>Complete genome sequence of Euzebya sp. DY32-46 isolated from seawater of Pacific Ocean.</title>
        <authorList>
            <person name="Xu L."/>
            <person name="Wu Y.-H."/>
            <person name="Xu X.-W."/>
        </authorList>
    </citation>
    <scope>NUCLEOTIDE SEQUENCE [LARGE SCALE GENOMIC DNA]</scope>
    <source>
        <strain evidence="2 3">DY32-46</strain>
    </source>
</reference>
<organism evidence="2 3">
    <name type="scientific">Euzebya pacifica</name>
    <dbReference type="NCBI Taxonomy" id="1608957"/>
    <lineage>
        <taxon>Bacteria</taxon>
        <taxon>Bacillati</taxon>
        <taxon>Actinomycetota</taxon>
        <taxon>Nitriliruptoria</taxon>
        <taxon>Euzebyales</taxon>
    </lineage>
</organism>
<evidence type="ECO:0000313" key="3">
    <source>
        <dbReference type="Proteomes" id="UP000264006"/>
    </source>
</evidence>
<proteinExistence type="predicted"/>
<dbReference type="KEGG" id="euz:DVS28_a2330"/>
<dbReference type="Proteomes" id="UP000264006">
    <property type="component" value="Chromosome"/>
</dbReference>
<evidence type="ECO:0000313" key="2">
    <source>
        <dbReference type="EMBL" id="AXV07012.1"/>
    </source>
</evidence>
<keyword evidence="1" id="KW-0812">Transmembrane</keyword>